<dbReference type="PANTHER" id="PTHR10271">
    <property type="entry name" value="INTERFERON-INDUCED PROTEIN WITH TETRATRICOPEPTIDE REPEATS"/>
    <property type="match status" value="1"/>
</dbReference>
<dbReference type="Gene3D" id="1.25.40.10">
    <property type="entry name" value="Tetratricopeptide repeat domain"/>
    <property type="match status" value="3"/>
</dbReference>
<dbReference type="PANTHER" id="PTHR10271:SF14">
    <property type="entry name" value="INTERFERON-INDUCED PROTEIN WITH TETRATRICOPEPTIDE REPEATS-RELATED"/>
    <property type="match status" value="1"/>
</dbReference>
<dbReference type="SUPFAM" id="SSF48452">
    <property type="entry name" value="TPR-like"/>
    <property type="match status" value="1"/>
</dbReference>
<feature type="chain" id="PRO_5034762982" evidence="7">
    <location>
        <begin position="17"/>
        <end position="488"/>
    </location>
</feature>
<keyword evidence="2" id="KW-0677">Repeat</keyword>
<evidence type="ECO:0000313" key="8">
    <source>
        <dbReference type="Ensembl" id="ENSGWIP00000026844.1"/>
    </source>
</evidence>
<gene>
    <name evidence="8" type="primary">LOC114472294</name>
</gene>
<keyword evidence="3" id="KW-0802">TPR repeat</keyword>
<feature type="signal peptide" evidence="7">
    <location>
        <begin position="1"/>
        <end position="16"/>
    </location>
</feature>
<name>A0A8C5F0F7_GOUWI</name>
<dbReference type="Proteomes" id="UP000694680">
    <property type="component" value="Chromosome 11"/>
</dbReference>
<organism evidence="8 9">
    <name type="scientific">Gouania willdenowi</name>
    <name type="common">Blunt-snouted clingfish</name>
    <name type="synonym">Lepadogaster willdenowi</name>
    <dbReference type="NCBI Taxonomy" id="441366"/>
    <lineage>
        <taxon>Eukaryota</taxon>
        <taxon>Metazoa</taxon>
        <taxon>Chordata</taxon>
        <taxon>Craniata</taxon>
        <taxon>Vertebrata</taxon>
        <taxon>Euteleostomi</taxon>
        <taxon>Actinopterygii</taxon>
        <taxon>Neopterygii</taxon>
        <taxon>Teleostei</taxon>
        <taxon>Neoteleostei</taxon>
        <taxon>Acanthomorphata</taxon>
        <taxon>Ovalentaria</taxon>
        <taxon>Blenniimorphae</taxon>
        <taxon>Blenniiformes</taxon>
        <taxon>Gobiesocoidei</taxon>
        <taxon>Gobiesocidae</taxon>
        <taxon>Gobiesocinae</taxon>
        <taxon>Gouania</taxon>
    </lineage>
</organism>
<evidence type="ECO:0000256" key="6">
    <source>
        <dbReference type="SAM" id="MobiDB-lite"/>
    </source>
</evidence>
<evidence type="ECO:0000256" key="5">
    <source>
        <dbReference type="ARBA" id="ARBA00038336"/>
    </source>
</evidence>
<evidence type="ECO:0000256" key="1">
    <source>
        <dbReference type="ARBA" id="ARBA00022588"/>
    </source>
</evidence>
<evidence type="ECO:0000313" key="9">
    <source>
        <dbReference type="Proteomes" id="UP000694680"/>
    </source>
</evidence>
<dbReference type="AlphaFoldDB" id="A0A8C5F0F7"/>
<dbReference type="InterPro" id="IPR011990">
    <property type="entry name" value="TPR-like_helical_dom_sf"/>
</dbReference>
<feature type="region of interest" description="Disordered" evidence="6">
    <location>
        <begin position="467"/>
        <end position="488"/>
    </location>
</feature>
<keyword evidence="9" id="KW-1185">Reference proteome</keyword>
<reference evidence="8" key="3">
    <citation type="submission" date="2025-09" db="UniProtKB">
        <authorList>
            <consortium name="Ensembl"/>
        </authorList>
    </citation>
    <scope>IDENTIFICATION</scope>
</reference>
<keyword evidence="4" id="KW-0391">Immunity</keyword>
<dbReference type="Ensembl" id="ENSGWIT00000029320.1">
    <property type="protein sequence ID" value="ENSGWIP00000026844.1"/>
    <property type="gene ID" value="ENSGWIG00000014074.1"/>
</dbReference>
<dbReference type="GO" id="GO:0045087">
    <property type="term" value="P:innate immune response"/>
    <property type="evidence" value="ECO:0007669"/>
    <property type="project" value="UniProtKB-KW"/>
</dbReference>
<protein>
    <submittedName>
        <fullName evidence="8">Interferon-induced protein with tetratricopeptide repeats 2-like</fullName>
    </submittedName>
</protein>
<keyword evidence="7" id="KW-0732">Signal</keyword>
<accession>A0A8C5F0F7</accession>
<keyword evidence="1" id="KW-0399">Innate immunity</keyword>
<reference evidence="8" key="1">
    <citation type="submission" date="2020-06" db="EMBL/GenBank/DDBJ databases">
        <authorList>
            <consortium name="Wellcome Sanger Institute Data Sharing"/>
        </authorList>
    </citation>
    <scope>NUCLEOTIDE SEQUENCE [LARGE SCALE GENOMIC DNA]</scope>
</reference>
<evidence type="ECO:0000256" key="3">
    <source>
        <dbReference type="ARBA" id="ARBA00022803"/>
    </source>
</evidence>
<comment type="similarity">
    <text evidence="5">Belongs to the IFIT family.</text>
</comment>
<dbReference type="GO" id="GO:0005829">
    <property type="term" value="C:cytosol"/>
    <property type="evidence" value="ECO:0007669"/>
    <property type="project" value="TreeGrafter"/>
</dbReference>
<evidence type="ECO:0000256" key="2">
    <source>
        <dbReference type="ARBA" id="ARBA00022737"/>
    </source>
</evidence>
<proteinExistence type="inferred from homology"/>
<reference evidence="8" key="2">
    <citation type="submission" date="2025-08" db="UniProtKB">
        <authorList>
            <consortium name="Ensembl"/>
        </authorList>
    </citation>
    <scope>IDENTIFICATION</scope>
</reference>
<sequence length="488" mass="57737">MDTFIFVCVCVRTCVCVSVGTSPDLLLWFHFQRTLRIIRRSLRIIMSAFQSESTLKDKLDTLECHFTWDLKSSRRELLRMKDQMLDFGLVNVWLGPIYNLQGFIHLQLGLNKEAHGFFTKAAEVYAEQDPWRVVTYGNLAWLHHHLDEEEESQRFVEKVDKLLNENPPPFQDKLHPEVYAEKAWTLMKYNKEQVKLAIDYFDRAIEMQPDHKEWRTSRVLALDYLNICNDNKSDAEVLEEMLHAREEDPNHLSLAAVLLKHRAKNGENVEEEVKELTKRIMKNPVNSYNGFRPLLKLYKQVYSVDMAIGLAEEALRKFPEERYIKNCAAGCYKMKILFHKKDLLQQDLIRALTLYKDLIDLYPESLKMKIDYLQVLSCFANGQHEVEQKYKKLLKENPEPLDKQMLYHFYANYLFYQRRDSSRSIHFHIKVAKIPEESWYRDKSIKILERLAKQENKTVEEFLKSRDQHGFQEMQEEEGGGVLQTGEQ</sequence>
<dbReference type="GO" id="GO:0051607">
    <property type="term" value="P:defense response to virus"/>
    <property type="evidence" value="ECO:0007669"/>
    <property type="project" value="TreeGrafter"/>
</dbReference>
<evidence type="ECO:0000256" key="7">
    <source>
        <dbReference type="SAM" id="SignalP"/>
    </source>
</evidence>
<dbReference type="FunFam" id="1.25.40.10:FF:000036">
    <property type="entry name" value="interferon-induced protein with tetratricopeptide repeats 5"/>
    <property type="match status" value="1"/>
</dbReference>
<evidence type="ECO:0000256" key="4">
    <source>
        <dbReference type="ARBA" id="ARBA00022859"/>
    </source>
</evidence>